<feature type="chain" id="PRO_5016300233" description="Tetratricopeptide repeat protein" evidence="1">
    <location>
        <begin position="20"/>
        <end position="502"/>
    </location>
</feature>
<keyword evidence="1" id="KW-0732">Signal</keyword>
<sequence>MRSIWFLVGLLLGAGAAQASITPQSPPQTISSDIAASLRGKLVQSAILARQGQLGAAAAMLDSIVNSDGFMLLPEPERYLALTLDGTIALENGRYDAAHGLLVQASHYDEADDAVWSARLRAAFVLYNYRDAALCVATLSRRWPGSMESVRSNAIYAIQRELAKHGNDAESLDMLQALFDLKWTDEDGEPSGLWRELARLLIDKGDLSRAKAVATRIRSARVALSMRVDKRFDPITQAAPQAFDVDRLMTAEIAEAQTRMKATPGLLEPRVHLINLLLSTREYGRALALADEAIEKVQGSQDAKPYLDFDEQYIWLLNARSDVLEGLGRWDEAAVQLARATRRPENGELNVSQAINLASLYDSLGRPDKALDAVAEVGPLSDFGRMQLEGVKLRAFLQNGDAAAAAKSVAYLREHRIDAIATWQNALLAQGDIDAAADVMVERLDNPRWRSDALVAAQEYADVPMTPVKQKIDALRQAMLKRPRVQAALAKVGRVERFRFAP</sequence>
<evidence type="ECO:0008006" key="4">
    <source>
        <dbReference type="Google" id="ProtNLM"/>
    </source>
</evidence>
<comment type="caution">
    <text evidence="2">The sequence shown here is derived from an EMBL/GenBank/DDBJ whole genome shotgun (WGS) entry which is preliminary data.</text>
</comment>
<evidence type="ECO:0000256" key="1">
    <source>
        <dbReference type="SAM" id="SignalP"/>
    </source>
</evidence>
<keyword evidence="3" id="KW-1185">Reference proteome</keyword>
<evidence type="ECO:0000313" key="3">
    <source>
        <dbReference type="Proteomes" id="UP000245812"/>
    </source>
</evidence>
<dbReference type="Proteomes" id="UP000245812">
    <property type="component" value="Unassembled WGS sequence"/>
</dbReference>
<reference evidence="2 3" key="1">
    <citation type="submission" date="2018-05" db="EMBL/GenBank/DDBJ databases">
        <title>Genomic Encyclopedia of Type Strains, Phase IV (KMG-IV): sequencing the most valuable type-strain genomes for metagenomic binning, comparative biology and taxonomic classification.</title>
        <authorList>
            <person name="Goeker M."/>
        </authorList>
    </citation>
    <scope>NUCLEOTIDE SEQUENCE [LARGE SCALE GENOMIC DNA]</scope>
    <source>
        <strain evidence="2 3">DSM 14263</strain>
    </source>
</reference>
<dbReference type="Gene3D" id="1.25.40.10">
    <property type="entry name" value="Tetratricopeptide repeat domain"/>
    <property type="match status" value="2"/>
</dbReference>
<dbReference type="AlphaFoldDB" id="A0A316IBN8"/>
<proteinExistence type="predicted"/>
<accession>A0A316IBN8</accession>
<evidence type="ECO:0000313" key="2">
    <source>
        <dbReference type="EMBL" id="PWK87765.1"/>
    </source>
</evidence>
<organism evidence="2 3">
    <name type="scientific">Fulvimonas soli</name>
    <dbReference type="NCBI Taxonomy" id="155197"/>
    <lineage>
        <taxon>Bacteria</taxon>
        <taxon>Pseudomonadati</taxon>
        <taxon>Pseudomonadota</taxon>
        <taxon>Gammaproteobacteria</taxon>
        <taxon>Lysobacterales</taxon>
        <taxon>Rhodanobacteraceae</taxon>
        <taxon>Fulvimonas</taxon>
    </lineage>
</organism>
<dbReference type="SUPFAM" id="SSF48452">
    <property type="entry name" value="TPR-like"/>
    <property type="match status" value="2"/>
</dbReference>
<dbReference type="OrthoDB" id="6023295at2"/>
<name>A0A316IBN8_9GAMM</name>
<feature type="signal peptide" evidence="1">
    <location>
        <begin position="1"/>
        <end position="19"/>
    </location>
</feature>
<dbReference type="RefSeq" id="WP_109723570.1">
    <property type="nucleotide sequence ID" value="NZ_MSZV01000043.1"/>
</dbReference>
<protein>
    <recommendedName>
        <fullName evidence="4">Tetratricopeptide repeat protein</fullName>
    </recommendedName>
</protein>
<dbReference type="EMBL" id="QGHC01000006">
    <property type="protein sequence ID" value="PWK87765.1"/>
    <property type="molecule type" value="Genomic_DNA"/>
</dbReference>
<dbReference type="InterPro" id="IPR011990">
    <property type="entry name" value="TPR-like_helical_dom_sf"/>
</dbReference>
<gene>
    <name evidence="2" type="ORF">C7456_106258</name>
</gene>